<feature type="domain" description="PP1-binding" evidence="7">
    <location>
        <begin position="13"/>
        <end position="43"/>
    </location>
</feature>
<dbReference type="GO" id="GO:0005634">
    <property type="term" value="C:nucleus"/>
    <property type="evidence" value="ECO:0007669"/>
    <property type="project" value="UniProtKB-SubCell"/>
</dbReference>
<organism evidence="8 9">
    <name type="scientific">Cuculus canorus</name>
    <name type="common">Common cuckoo</name>
    <dbReference type="NCBI Taxonomy" id="55661"/>
    <lineage>
        <taxon>Eukaryota</taxon>
        <taxon>Metazoa</taxon>
        <taxon>Chordata</taxon>
        <taxon>Craniata</taxon>
        <taxon>Vertebrata</taxon>
        <taxon>Euteleostomi</taxon>
        <taxon>Archelosauria</taxon>
        <taxon>Archosauria</taxon>
        <taxon>Dinosauria</taxon>
        <taxon>Saurischia</taxon>
        <taxon>Theropoda</taxon>
        <taxon>Coelurosauria</taxon>
        <taxon>Aves</taxon>
        <taxon>Neognathae</taxon>
        <taxon>Neoaves</taxon>
        <taxon>Otidimorphae</taxon>
        <taxon>Cuculiformes</taxon>
        <taxon>Cuculidae</taxon>
        <taxon>Cuculus</taxon>
    </lineage>
</organism>
<proteinExistence type="predicted"/>
<dbReference type="EMBL" id="KL447267">
    <property type="protein sequence ID" value="KFO71598.1"/>
    <property type="molecule type" value="Genomic_DNA"/>
</dbReference>
<dbReference type="Proteomes" id="UP000053760">
    <property type="component" value="Unassembled WGS sequence"/>
</dbReference>
<evidence type="ECO:0000256" key="2">
    <source>
        <dbReference type="ARBA" id="ARBA00022499"/>
    </source>
</evidence>
<dbReference type="GO" id="GO:0051983">
    <property type="term" value="P:regulation of chromosome segregation"/>
    <property type="evidence" value="ECO:0007669"/>
    <property type="project" value="TreeGrafter"/>
</dbReference>
<dbReference type="PANTHER" id="PTHR21603">
    <property type="entry name" value="ANTIGEN KI-67-LIKE PROTEIN"/>
    <property type="match status" value="1"/>
</dbReference>
<keyword evidence="5" id="KW-0539">Nucleus</keyword>
<keyword evidence="9" id="KW-1185">Reference proteome</keyword>
<evidence type="ECO:0000256" key="1">
    <source>
        <dbReference type="ARBA" id="ARBA00004123"/>
    </source>
</evidence>
<dbReference type="STRING" id="55661.A0A091FPQ9"/>
<keyword evidence="8" id="KW-0132">Cell division</keyword>
<keyword evidence="3" id="KW-0597">Phosphoprotein</keyword>
<dbReference type="GO" id="GO:0051301">
    <property type="term" value="P:cell division"/>
    <property type="evidence" value="ECO:0007669"/>
    <property type="project" value="UniProtKB-KW"/>
</dbReference>
<name>A0A091FPQ9_CUCCA</name>
<accession>A0A091FPQ9</accession>
<evidence type="ECO:0000313" key="8">
    <source>
        <dbReference type="EMBL" id="KFO71598.1"/>
    </source>
</evidence>
<evidence type="ECO:0000256" key="5">
    <source>
        <dbReference type="ARBA" id="ARBA00023242"/>
    </source>
</evidence>
<dbReference type="GO" id="GO:0007088">
    <property type="term" value="P:regulation of mitotic nuclear division"/>
    <property type="evidence" value="ECO:0007669"/>
    <property type="project" value="TreeGrafter"/>
</dbReference>
<feature type="non-terminal residue" evidence="8">
    <location>
        <position position="43"/>
    </location>
</feature>
<dbReference type="GO" id="GO:0005694">
    <property type="term" value="C:chromosome"/>
    <property type="evidence" value="ECO:0007669"/>
    <property type="project" value="TreeGrafter"/>
</dbReference>
<sequence length="43" mass="4661">TEKTGSYSSEKPKKRVTFGEVLSPEIFDQTLPASTPLHKGATP</sequence>
<keyword evidence="2" id="KW-1017">Isopeptide bond</keyword>
<comment type="subcellular location">
    <subcellularLocation>
        <location evidence="1">Nucleus</location>
    </subcellularLocation>
</comment>
<keyword evidence="4" id="KW-0832">Ubl conjugation</keyword>
<evidence type="ECO:0000259" key="7">
    <source>
        <dbReference type="Pfam" id="PF15276"/>
    </source>
</evidence>
<dbReference type="Pfam" id="PF15276">
    <property type="entry name" value="PP1_bind"/>
    <property type="match status" value="1"/>
</dbReference>
<evidence type="ECO:0000256" key="3">
    <source>
        <dbReference type="ARBA" id="ARBA00022553"/>
    </source>
</evidence>
<keyword evidence="6" id="KW-0131">Cell cycle</keyword>
<reference evidence="8 9" key="1">
    <citation type="submission" date="2014-04" db="EMBL/GenBank/DDBJ databases">
        <title>Genome evolution of avian class.</title>
        <authorList>
            <person name="Zhang G."/>
            <person name="Li C."/>
        </authorList>
    </citation>
    <scope>NUCLEOTIDE SEQUENCE [LARGE SCALE GENOMIC DNA]</scope>
    <source>
        <strain evidence="8">BGI_N303</strain>
    </source>
</reference>
<feature type="non-terminal residue" evidence="8">
    <location>
        <position position="1"/>
    </location>
</feature>
<evidence type="ECO:0000256" key="4">
    <source>
        <dbReference type="ARBA" id="ARBA00022843"/>
    </source>
</evidence>
<protein>
    <submittedName>
        <fullName evidence="8">Cell division cycle-associated protein 2</fullName>
    </submittedName>
</protein>
<evidence type="ECO:0000256" key="6">
    <source>
        <dbReference type="ARBA" id="ARBA00023306"/>
    </source>
</evidence>
<dbReference type="InterPro" id="IPR029334">
    <property type="entry name" value="PP1-bd"/>
</dbReference>
<gene>
    <name evidence="8" type="ORF">N303_05475</name>
</gene>
<dbReference type="PANTHER" id="PTHR21603:SF16">
    <property type="entry name" value="CELL DIVISION CYCLE-ASSOCIATED PROTEIN 2"/>
    <property type="match status" value="1"/>
</dbReference>
<evidence type="ECO:0000313" key="9">
    <source>
        <dbReference type="Proteomes" id="UP000053760"/>
    </source>
</evidence>
<dbReference type="AlphaFoldDB" id="A0A091FPQ9"/>